<protein>
    <submittedName>
        <fullName evidence="3">Kelch-like protein 8</fullName>
    </submittedName>
</protein>
<proteinExistence type="predicted"/>
<reference evidence="3" key="1">
    <citation type="journal article" date="2022" name="Int. J. Mol. Sci.">
        <title>Draft Genome of Tanacetum Coccineum: Genomic Comparison of Closely Related Tanacetum-Family Plants.</title>
        <authorList>
            <person name="Yamashiro T."/>
            <person name="Shiraishi A."/>
            <person name="Nakayama K."/>
            <person name="Satake H."/>
        </authorList>
    </citation>
    <scope>NUCLEOTIDE SEQUENCE</scope>
</reference>
<dbReference type="Proteomes" id="UP001151760">
    <property type="component" value="Unassembled WGS sequence"/>
</dbReference>
<dbReference type="InterPro" id="IPR044832">
    <property type="entry name" value="NRP-like"/>
</dbReference>
<feature type="region of interest" description="Disordered" evidence="1">
    <location>
        <begin position="194"/>
        <end position="227"/>
    </location>
</feature>
<dbReference type="PANTHER" id="PTHR46034:SF23">
    <property type="entry name" value="DCD (DEVELOPMENT AND CELL DEATH) DOMAIN PROTEIN"/>
    <property type="match status" value="1"/>
</dbReference>
<accession>A0ABQ5D7G7</accession>
<dbReference type="EMBL" id="BQNB010015008">
    <property type="protein sequence ID" value="GJT34943.1"/>
    <property type="molecule type" value="Genomic_DNA"/>
</dbReference>
<dbReference type="PANTHER" id="PTHR46034">
    <property type="match status" value="1"/>
</dbReference>
<dbReference type="PROSITE" id="PS51222">
    <property type="entry name" value="DCD"/>
    <property type="match status" value="1"/>
</dbReference>
<comment type="caution">
    <text evidence="3">The sequence shown here is derived from an EMBL/GenBank/DDBJ whole genome shotgun (WGS) entry which is preliminary data.</text>
</comment>
<name>A0ABQ5D7G7_9ASTR</name>
<evidence type="ECO:0000313" key="3">
    <source>
        <dbReference type="EMBL" id="GJT34943.1"/>
    </source>
</evidence>
<evidence type="ECO:0000313" key="4">
    <source>
        <dbReference type="Proteomes" id="UP001151760"/>
    </source>
</evidence>
<reference evidence="3" key="2">
    <citation type="submission" date="2022-01" db="EMBL/GenBank/DDBJ databases">
        <authorList>
            <person name="Yamashiro T."/>
            <person name="Shiraishi A."/>
            <person name="Satake H."/>
            <person name="Nakayama K."/>
        </authorList>
    </citation>
    <scope>NUCLEOTIDE SEQUENCE</scope>
</reference>
<dbReference type="InterPro" id="IPR013989">
    <property type="entry name" value="Dev_and_cell_death_domain"/>
</dbReference>
<gene>
    <name evidence="3" type="ORF">Tco_0925362</name>
</gene>
<evidence type="ECO:0000256" key="1">
    <source>
        <dbReference type="SAM" id="MobiDB-lite"/>
    </source>
</evidence>
<dbReference type="Pfam" id="PF10539">
    <property type="entry name" value="Dev_Cell_Death"/>
    <property type="match status" value="1"/>
</dbReference>
<evidence type="ECO:0000259" key="2">
    <source>
        <dbReference type="PROSITE" id="PS51222"/>
    </source>
</evidence>
<sequence>MGGRKQKSKFSLDWASKEAPVTSNFSVSARNLRKSDLGAVIFGCTHNTINECLSKQLFDNTGYTSFPAQVRVRVKMECLALSENQFKPIIANNYYTSKHFHFVLDKDQTNQLISLFERFPMISNSSRVAYIAPATTINPLISNSSRVADTHPVSSTNMSYASVVGEVIAANTWEDDSSPQGYEDKGNLRQEFKTSGGFVEQNNWDGKWDHPWESDEDPQVNTTKSNL</sequence>
<dbReference type="SMART" id="SM00767">
    <property type="entry name" value="DCD"/>
    <property type="match status" value="1"/>
</dbReference>
<organism evidence="3 4">
    <name type="scientific">Tanacetum coccineum</name>
    <dbReference type="NCBI Taxonomy" id="301880"/>
    <lineage>
        <taxon>Eukaryota</taxon>
        <taxon>Viridiplantae</taxon>
        <taxon>Streptophyta</taxon>
        <taxon>Embryophyta</taxon>
        <taxon>Tracheophyta</taxon>
        <taxon>Spermatophyta</taxon>
        <taxon>Magnoliopsida</taxon>
        <taxon>eudicotyledons</taxon>
        <taxon>Gunneridae</taxon>
        <taxon>Pentapetalae</taxon>
        <taxon>asterids</taxon>
        <taxon>campanulids</taxon>
        <taxon>Asterales</taxon>
        <taxon>Asteraceae</taxon>
        <taxon>Asteroideae</taxon>
        <taxon>Anthemideae</taxon>
        <taxon>Anthemidinae</taxon>
        <taxon>Tanacetum</taxon>
    </lineage>
</organism>
<feature type="domain" description="DCD" evidence="2">
    <location>
        <begin position="1"/>
        <end position="118"/>
    </location>
</feature>
<keyword evidence="4" id="KW-1185">Reference proteome</keyword>